<dbReference type="InterPro" id="IPR023012">
    <property type="entry name" value="GcvPB"/>
</dbReference>
<dbReference type="GO" id="GO:0005829">
    <property type="term" value="C:cytosol"/>
    <property type="evidence" value="ECO:0007669"/>
    <property type="project" value="TreeGrafter"/>
</dbReference>
<evidence type="ECO:0000256" key="1">
    <source>
        <dbReference type="ARBA" id="ARBA00001933"/>
    </source>
</evidence>
<evidence type="ECO:0000256" key="4">
    <source>
        <dbReference type="ARBA" id="ARBA00023002"/>
    </source>
</evidence>
<feature type="domain" description="Glycine cleavage system P-protein N-terminal" evidence="8">
    <location>
        <begin position="28"/>
        <end position="303"/>
    </location>
</feature>
<keyword evidence="3 6" id="KW-0663">Pyridoxal phosphate</keyword>
<dbReference type="Gene3D" id="3.40.640.10">
    <property type="entry name" value="Type I PLP-dependent aspartate aminotransferase-like (Major domain)"/>
    <property type="match status" value="1"/>
</dbReference>
<evidence type="ECO:0000259" key="8">
    <source>
        <dbReference type="Pfam" id="PF02347"/>
    </source>
</evidence>
<dbReference type="InterPro" id="IPR049316">
    <property type="entry name" value="GDC-P_C"/>
</dbReference>
<organism evidence="10 11">
    <name type="scientific">Kosmotoga arenicorallina S304</name>
    <dbReference type="NCBI Taxonomy" id="1453497"/>
    <lineage>
        <taxon>Bacteria</taxon>
        <taxon>Thermotogati</taxon>
        <taxon>Thermotogota</taxon>
        <taxon>Thermotogae</taxon>
        <taxon>Kosmotogales</taxon>
        <taxon>Kosmotogaceae</taxon>
        <taxon>Kosmotoga</taxon>
    </lineage>
</organism>
<evidence type="ECO:0000256" key="7">
    <source>
        <dbReference type="SAM" id="MobiDB-lite"/>
    </source>
</evidence>
<proteinExistence type="inferred from homology"/>
<dbReference type="InterPro" id="IPR015422">
    <property type="entry name" value="PyrdxlP-dep_Trfase_small"/>
</dbReference>
<dbReference type="PANTHER" id="PTHR11773">
    <property type="entry name" value="GLYCINE DEHYDROGENASE, DECARBOXYLATING"/>
    <property type="match status" value="1"/>
</dbReference>
<gene>
    <name evidence="6" type="primary">gcvPB</name>
    <name evidence="10" type="ORF">AT15_08850</name>
</gene>
<dbReference type="AlphaFoldDB" id="A0A176K227"/>
<comment type="catalytic activity">
    <reaction evidence="5 6">
        <text>N(6)-[(R)-lipoyl]-L-lysyl-[glycine-cleavage complex H protein] + glycine + H(+) = N(6)-[(R)-S(8)-aminomethyldihydrolipoyl]-L-lysyl-[glycine-cleavage complex H protein] + CO2</text>
        <dbReference type="Rhea" id="RHEA:24304"/>
        <dbReference type="Rhea" id="RHEA-COMP:10494"/>
        <dbReference type="Rhea" id="RHEA-COMP:10495"/>
        <dbReference type="ChEBI" id="CHEBI:15378"/>
        <dbReference type="ChEBI" id="CHEBI:16526"/>
        <dbReference type="ChEBI" id="CHEBI:57305"/>
        <dbReference type="ChEBI" id="CHEBI:83099"/>
        <dbReference type="ChEBI" id="CHEBI:83143"/>
        <dbReference type="EC" id="1.4.4.2"/>
    </reaction>
</comment>
<comment type="function">
    <text evidence="2 6">The glycine cleavage system catalyzes the degradation of glycine. The P protein binds the alpha-amino group of glycine through its pyridoxal phosphate cofactor; CO(2) is released and the remaining methylamine moiety is then transferred to the lipoamide cofactor of the H protein.</text>
</comment>
<dbReference type="NCBIfam" id="NF003346">
    <property type="entry name" value="PRK04366.1"/>
    <property type="match status" value="1"/>
</dbReference>
<dbReference type="GO" id="GO:0019464">
    <property type="term" value="P:glycine decarboxylation via glycine cleavage system"/>
    <property type="evidence" value="ECO:0007669"/>
    <property type="project" value="UniProtKB-UniRule"/>
</dbReference>
<comment type="caution">
    <text evidence="10">The sequence shown here is derived from an EMBL/GenBank/DDBJ whole genome shotgun (WGS) entry which is preliminary data.</text>
</comment>
<sequence length="482" mass="53667">MTIFEKSVSGRKGYSLPDEPLHDSSPLSNVPEHLLRKRDPELPESSEVDVVRHYTELSRKNYSVDCGFYPLGSCTMKYNPRLNEEVASLEGFLHLHPHQPIESIQGAMEVMYELQKMLSEITGMDAFTLQPAAGAHGELTGMLIVKKYFEVKGEQQRRKVIVPDSAHGTNPASAKMAGFEVVEIASNSSGLVDLDNLKEVLDDSVAAIMLTNPNTLGLFEKDILEISKIAHKNGTLLYYDGANLNAIMGRVRPGDMGFDIVHLNLHKTFSTPHGMGGPGSGPVGVSAKLKEFLPVPIVALNDDGYYFDYNLPKSIGKVRSFYGNFGVLLKAYAYIRMLGKDGLKFASEMAVLNANYLRVKLSKLIKASHPGICKHEFVLDGSILVKEFGVKTLDLAKRLLDYGVHPPTIYFPLIVHEAMMIEPTETESKDNLDRFVEVIGKILEEARDNPETLKNAPYTTPVRRLDETMASRKPVMRWKKEK</sequence>
<dbReference type="PANTHER" id="PTHR11773:SF1">
    <property type="entry name" value="GLYCINE DEHYDROGENASE (DECARBOXYLATING), MITOCHONDRIAL"/>
    <property type="match status" value="1"/>
</dbReference>
<evidence type="ECO:0000313" key="11">
    <source>
        <dbReference type="Proteomes" id="UP000077339"/>
    </source>
</evidence>
<dbReference type="Pfam" id="PF02347">
    <property type="entry name" value="GDC-P"/>
    <property type="match status" value="1"/>
</dbReference>
<comment type="subunit">
    <text evidence="6">The glycine cleavage system is composed of four proteins: P, T, L and H. In this organism, the P 'protein' is a heterodimer of two subunits.</text>
</comment>
<dbReference type="FunFam" id="3.40.640.10:FF:000034">
    <property type="entry name" value="Probable glycine dehydrogenase (decarboxylating) subunit 2"/>
    <property type="match status" value="1"/>
</dbReference>
<dbReference type="Pfam" id="PF21478">
    <property type="entry name" value="GcvP2_C"/>
    <property type="match status" value="1"/>
</dbReference>
<dbReference type="STRING" id="1453497.AT15_08850"/>
<feature type="modified residue" description="N6-(pyridoxal phosphate)lysine" evidence="6">
    <location>
        <position position="267"/>
    </location>
</feature>
<dbReference type="EC" id="1.4.4.2" evidence="6"/>
<evidence type="ECO:0000256" key="5">
    <source>
        <dbReference type="ARBA" id="ARBA00049026"/>
    </source>
</evidence>
<evidence type="ECO:0000259" key="9">
    <source>
        <dbReference type="Pfam" id="PF21478"/>
    </source>
</evidence>
<protein>
    <recommendedName>
        <fullName evidence="6">Probable glycine dehydrogenase (decarboxylating) subunit 2</fullName>
        <ecNumber evidence="6">1.4.4.2</ecNumber>
    </recommendedName>
    <alternativeName>
        <fullName evidence="6">Glycine cleavage system P-protein subunit 2</fullName>
    </alternativeName>
    <alternativeName>
        <fullName evidence="6">Glycine decarboxylase subunit 2</fullName>
    </alternativeName>
    <alternativeName>
        <fullName evidence="6">Glycine dehydrogenase (aminomethyl-transferring) subunit 2</fullName>
    </alternativeName>
</protein>
<dbReference type="PATRIC" id="fig|1453497.3.peg.1753"/>
<evidence type="ECO:0000313" key="10">
    <source>
        <dbReference type="EMBL" id="OAA31073.1"/>
    </source>
</evidence>
<dbReference type="Gene3D" id="3.90.1150.10">
    <property type="entry name" value="Aspartate Aminotransferase, domain 1"/>
    <property type="match status" value="1"/>
</dbReference>
<dbReference type="HAMAP" id="MF_00713">
    <property type="entry name" value="GcvPB"/>
    <property type="match status" value="1"/>
</dbReference>
<dbReference type="GO" id="GO:0004375">
    <property type="term" value="F:glycine dehydrogenase (decarboxylating) activity"/>
    <property type="evidence" value="ECO:0007669"/>
    <property type="project" value="UniProtKB-EC"/>
</dbReference>
<name>A0A176K227_9BACT</name>
<dbReference type="GO" id="GO:0030170">
    <property type="term" value="F:pyridoxal phosphate binding"/>
    <property type="evidence" value="ECO:0007669"/>
    <property type="project" value="TreeGrafter"/>
</dbReference>
<feature type="region of interest" description="Disordered" evidence="7">
    <location>
        <begin position="1"/>
        <end position="30"/>
    </location>
</feature>
<keyword evidence="4 6" id="KW-0560">Oxidoreductase</keyword>
<dbReference type="OrthoDB" id="9801272at2"/>
<dbReference type="SUPFAM" id="SSF53383">
    <property type="entry name" value="PLP-dependent transferases"/>
    <property type="match status" value="1"/>
</dbReference>
<dbReference type="InterPro" id="IPR015421">
    <property type="entry name" value="PyrdxlP-dep_Trfase_major"/>
</dbReference>
<dbReference type="Proteomes" id="UP000077339">
    <property type="component" value="Unassembled WGS sequence"/>
</dbReference>
<feature type="domain" description="Glycine dehydrogenase C-terminal" evidence="9">
    <location>
        <begin position="346"/>
        <end position="448"/>
    </location>
</feature>
<reference evidence="10 11" key="1">
    <citation type="submission" date="2014-02" db="EMBL/GenBank/DDBJ databases">
        <title>Kosmotoga genome sequencing.</title>
        <authorList>
            <person name="Pollo S.M."/>
            <person name="Charchuk R."/>
            <person name="Nesbo C.L."/>
        </authorList>
    </citation>
    <scope>NUCLEOTIDE SEQUENCE [LARGE SCALE GENOMIC DNA]</scope>
    <source>
        <strain evidence="10 11">S304</strain>
    </source>
</reference>
<keyword evidence="11" id="KW-1185">Reference proteome</keyword>
<dbReference type="GO" id="GO:0005960">
    <property type="term" value="C:glycine cleavage complex"/>
    <property type="evidence" value="ECO:0007669"/>
    <property type="project" value="TreeGrafter"/>
</dbReference>
<dbReference type="GO" id="GO:0016594">
    <property type="term" value="F:glycine binding"/>
    <property type="evidence" value="ECO:0007669"/>
    <property type="project" value="TreeGrafter"/>
</dbReference>
<dbReference type="Gene3D" id="6.20.440.10">
    <property type="match status" value="1"/>
</dbReference>
<comment type="similarity">
    <text evidence="6">Belongs to the GcvP family. C-terminal subunit subfamily.</text>
</comment>
<evidence type="ECO:0000256" key="6">
    <source>
        <dbReference type="HAMAP-Rule" id="MF_00713"/>
    </source>
</evidence>
<dbReference type="EMBL" id="JFHK01000005">
    <property type="protein sequence ID" value="OAA31073.1"/>
    <property type="molecule type" value="Genomic_DNA"/>
</dbReference>
<evidence type="ECO:0000256" key="3">
    <source>
        <dbReference type="ARBA" id="ARBA00022898"/>
    </source>
</evidence>
<dbReference type="RefSeq" id="WP_068346886.1">
    <property type="nucleotide sequence ID" value="NZ_JFHK01000005.1"/>
</dbReference>
<comment type="cofactor">
    <cofactor evidence="1 6">
        <name>pyridoxal 5'-phosphate</name>
        <dbReference type="ChEBI" id="CHEBI:597326"/>
    </cofactor>
</comment>
<dbReference type="CDD" id="cd00613">
    <property type="entry name" value="GDC-P"/>
    <property type="match status" value="1"/>
</dbReference>
<dbReference type="InterPro" id="IPR020581">
    <property type="entry name" value="GDC_P"/>
</dbReference>
<dbReference type="FunFam" id="3.90.1150.10:FF:000014">
    <property type="entry name" value="Probable glycine dehydrogenase (decarboxylating) subunit 2"/>
    <property type="match status" value="1"/>
</dbReference>
<dbReference type="InterPro" id="IPR015424">
    <property type="entry name" value="PyrdxlP-dep_Trfase"/>
</dbReference>
<evidence type="ECO:0000256" key="2">
    <source>
        <dbReference type="ARBA" id="ARBA00003788"/>
    </source>
</evidence>
<dbReference type="InterPro" id="IPR049315">
    <property type="entry name" value="GDC-P_N"/>
</dbReference>
<accession>A0A176K227</accession>